<evidence type="ECO:0000256" key="2">
    <source>
        <dbReference type="ARBA" id="ARBA00022723"/>
    </source>
</evidence>
<keyword evidence="4" id="KW-0411">Iron-sulfur</keyword>
<feature type="region of interest" description="Disordered" evidence="5">
    <location>
        <begin position="103"/>
        <end position="126"/>
    </location>
</feature>
<dbReference type="Pfam" id="PF00355">
    <property type="entry name" value="Rieske"/>
    <property type="match status" value="1"/>
</dbReference>
<organism evidence="7 8">
    <name type="scientific">Paraburkholderia monticola</name>
    <dbReference type="NCBI Taxonomy" id="1399968"/>
    <lineage>
        <taxon>Bacteria</taxon>
        <taxon>Pseudomonadati</taxon>
        <taxon>Pseudomonadota</taxon>
        <taxon>Betaproteobacteria</taxon>
        <taxon>Burkholderiales</taxon>
        <taxon>Burkholderiaceae</taxon>
        <taxon>Paraburkholderia</taxon>
    </lineage>
</organism>
<evidence type="ECO:0000313" key="8">
    <source>
        <dbReference type="Proteomes" id="UP000075613"/>
    </source>
</evidence>
<dbReference type="RefSeq" id="WP_062136275.1">
    <property type="nucleotide sequence ID" value="NZ_LRBG01000038.1"/>
</dbReference>
<feature type="domain" description="Rieske" evidence="6">
    <location>
        <begin position="5"/>
        <end position="99"/>
    </location>
</feature>
<dbReference type="PANTHER" id="PTHR21496">
    <property type="entry name" value="FERREDOXIN-RELATED"/>
    <property type="match status" value="1"/>
</dbReference>
<dbReference type="Proteomes" id="UP000075613">
    <property type="component" value="Unassembled WGS sequence"/>
</dbReference>
<evidence type="ECO:0000256" key="5">
    <source>
        <dbReference type="SAM" id="MobiDB-lite"/>
    </source>
</evidence>
<evidence type="ECO:0000259" key="6">
    <source>
        <dbReference type="PROSITE" id="PS51296"/>
    </source>
</evidence>
<dbReference type="STRING" id="1399968.CI15_30045"/>
<dbReference type="GO" id="GO:0051537">
    <property type="term" value="F:2 iron, 2 sulfur cluster binding"/>
    <property type="evidence" value="ECO:0007669"/>
    <property type="project" value="UniProtKB-KW"/>
</dbReference>
<dbReference type="GO" id="GO:0046872">
    <property type="term" value="F:metal ion binding"/>
    <property type="evidence" value="ECO:0007669"/>
    <property type="project" value="UniProtKB-KW"/>
</dbReference>
<dbReference type="InterPro" id="IPR017941">
    <property type="entry name" value="Rieske_2Fe-2S"/>
</dbReference>
<evidence type="ECO:0000256" key="3">
    <source>
        <dbReference type="ARBA" id="ARBA00023004"/>
    </source>
</evidence>
<proteinExistence type="predicted"/>
<comment type="caution">
    <text evidence="7">The sequence shown here is derived from an EMBL/GenBank/DDBJ whole genome shotgun (WGS) entry which is preliminary data.</text>
</comment>
<evidence type="ECO:0000256" key="1">
    <source>
        <dbReference type="ARBA" id="ARBA00022714"/>
    </source>
</evidence>
<protein>
    <submittedName>
        <fullName evidence="7">(2Fe-2S)-binding protein</fullName>
    </submittedName>
</protein>
<sequence length="126" mass="13223">MSREVVVGVAGELAPGQRKLAFIDGRSIVLFNLDGTLHAIDNACPHNGSALASGQLEGCLLRCPAHGLRFDVRTGCMPGTAGLKVTTFPVGIVDSKVVVSLDEPHAPTQAEARDAATNQEMERCKA</sequence>
<reference evidence="7 8" key="1">
    <citation type="journal article" date="2015" name="Int. J. Syst. Evol. Microbiol.">
        <title>Burkholderia monticola sp. nov., isolated from mountain soil.</title>
        <authorList>
            <person name="Baek I."/>
            <person name="Seo B."/>
            <person name="Lee I."/>
            <person name="Yi H."/>
            <person name="Chun J."/>
        </authorList>
    </citation>
    <scope>NUCLEOTIDE SEQUENCE [LARGE SCALE GENOMIC DNA]</scope>
    <source>
        <strain evidence="7 8">JC2948</strain>
    </source>
</reference>
<dbReference type="PANTHER" id="PTHR21496:SF23">
    <property type="entry name" value="3-PHENYLPROPIONATE_CINNAMIC ACID DIOXYGENASE FERREDOXIN SUBUNIT"/>
    <property type="match status" value="1"/>
</dbReference>
<keyword evidence="3" id="KW-0408">Iron</keyword>
<accession>A0A149PEX3</accession>
<dbReference type="PROSITE" id="PS51296">
    <property type="entry name" value="RIESKE"/>
    <property type="match status" value="1"/>
</dbReference>
<dbReference type="InterPro" id="IPR036922">
    <property type="entry name" value="Rieske_2Fe-2S_sf"/>
</dbReference>
<dbReference type="Gene3D" id="2.102.10.10">
    <property type="entry name" value="Rieske [2Fe-2S] iron-sulphur domain"/>
    <property type="match status" value="1"/>
</dbReference>
<dbReference type="SUPFAM" id="SSF50022">
    <property type="entry name" value="ISP domain"/>
    <property type="match status" value="1"/>
</dbReference>
<evidence type="ECO:0000256" key="4">
    <source>
        <dbReference type="ARBA" id="ARBA00023014"/>
    </source>
</evidence>
<keyword evidence="8" id="KW-1185">Reference proteome</keyword>
<evidence type="ECO:0000313" key="7">
    <source>
        <dbReference type="EMBL" id="KXU83568.1"/>
    </source>
</evidence>
<dbReference type="AlphaFoldDB" id="A0A149PEX3"/>
<keyword evidence="1" id="KW-0001">2Fe-2S</keyword>
<name>A0A149PEX3_9BURK</name>
<keyword evidence="2" id="KW-0479">Metal-binding</keyword>
<gene>
    <name evidence="7" type="ORF">CI15_30045</name>
</gene>
<dbReference type="EMBL" id="LRBG01000038">
    <property type="protein sequence ID" value="KXU83568.1"/>
    <property type="molecule type" value="Genomic_DNA"/>
</dbReference>
<dbReference type="OrthoDB" id="9800167at2"/>